<protein>
    <recommendedName>
        <fullName evidence="9">HMG box domain-containing protein</fullName>
    </recommendedName>
</protein>
<evidence type="ECO:0000256" key="2">
    <source>
        <dbReference type="ARBA" id="ARBA00023015"/>
    </source>
</evidence>
<keyword evidence="2" id="KW-0805">Transcription regulation</keyword>
<dbReference type="InterPro" id="IPR009071">
    <property type="entry name" value="HMG_box_dom"/>
</dbReference>
<feature type="compositionally biased region" description="Basic residues" evidence="8">
    <location>
        <begin position="196"/>
        <end position="207"/>
    </location>
</feature>
<keyword evidence="4" id="KW-0010">Activator</keyword>
<dbReference type="Pfam" id="PF00505">
    <property type="entry name" value="HMG_box"/>
    <property type="match status" value="1"/>
</dbReference>
<reference evidence="10 11" key="1">
    <citation type="submission" date="2023-09" db="EMBL/GenBank/DDBJ databases">
        <authorList>
            <person name="Wang M."/>
        </authorList>
    </citation>
    <scope>NUCLEOTIDE SEQUENCE [LARGE SCALE GENOMIC DNA]</scope>
    <source>
        <strain evidence="10">GT-2023</strain>
        <tissue evidence="10">Liver</tissue>
    </source>
</reference>
<feature type="region of interest" description="Disordered" evidence="8">
    <location>
        <begin position="188"/>
        <end position="213"/>
    </location>
</feature>
<comment type="caution">
    <text evidence="10">The sequence shown here is derived from an EMBL/GenBank/DDBJ whole genome shotgun (WGS) entry which is preliminary data.</text>
</comment>
<keyword evidence="11" id="KW-1185">Reference proteome</keyword>
<evidence type="ECO:0000256" key="1">
    <source>
        <dbReference type="ARBA" id="ARBA00004123"/>
    </source>
</evidence>
<dbReference type="Gene3D" id="1.10.30.10">
    <property type="entry name" value="High mobility group box domain"/>
    <property type="match status" value="1"/>
</dbReference>
<proteinExistence type="predicted"/>
<dbReference type="Pfam" id="PF12336">
    <property type="entry name" value="SOXp"/>
    <property type="match status" value="1"/>
</dbReference>
<evidence type="ECO:0000256" key="7">
    <source>
        <dbReference type="PROSITE-ProRule" id="PRU00267"/>
    </source>
</evidence>
<dbReference type="InterPro" id="IPR036910">
    <property type="entry name" value="HMG_box_dom_sf"/>
</dbReference>
<accession>A0ABR3MTP5</accession>
<dbReference type="CDD" id="cd01388">
    <property type="entry name" value="HMG-box_SoxB"/>
    <property type="match status" value="1"/>
</dbReference>
<dbReference type="InterPro" id="IPR050140">
    <property type="entry name" value="SRY-related_HMG-box_TF-like"/>
</dbReference>
<evidence type="ECO:0000256" key="8">
    <source>
        <dbReference type="SAM" id="MobiDB-lite"/>
    </source>
</evidence>
<feature type="region of interest" description="Disordered" evidence="8">
    <location>
        <begin position="1"/>
        <end position="36"/>
    </location>
</feature>
<evidence type="ECO:0000313" key="11">
    <source>
        <dbReference type="Proteomes" id="UP001558613"/>
    </source>
</evidence>
<evidence type="ECO:0000313" key="10">
    <source>
        <dbReference type="EMBL" id="KAL1267989.1"/>
    </source>
</evidence>
<evidence type="ECO:0000256" key="3">
    <source>
        <dbReference type="ARBA" id="ARBA00023125"/>
    </source>
</evidence>
<sequence>MMETDLHSPGPQTNTNPGQTGPNSGSKANQDRVKRPMNAFMVWSRGQRRKMAQENPKMHNSEISKRLGAEWKVMSEAEKRPFIDEAKRLRAMHMKEHPDYKYRPRRKTKTLLKKDKYSLAGGLLGGAGGGVGMSPAGVGQRLESPGGHGGSAGAGYAHMNGWANGTYSGQVAAAAAAAAMMQEAQLAYSQHPGSGSHHHHAHHHHPHNPQPMHRYDMTALQYSPISNSQSYMSASPSGYGGISYTQHQNSSVASSAAIGTLSSLVKSEPNISPPVTTHSRGPCPGDLREMISMYLPTGESGDPSVQSRLHALPQHYQSTTAGRGLCKDDCERLCWNLAGPLLGEAPHAVTPIQRSSALDRAATQVCGKPGQPFRVIVTEQDKPGDHTKSKASREAARDLVGKEHLKCPLPCERKGKGGETFRRPIKTMPSLHRTVN</sequence>
<evidence type="ECO:0000256" key="4">
    <source>
        <dbReference type="ARBA" id="ARBA00023159"/>
    </source>
</evidence>
<feature type="compositionally biased region" description="Polar residues" evidence="8">
    <location>
        <begin position="10"/>
        <end position="28"/>
    </location>
</feature>
<comment type="subcellular location">
    <subcellularLocation>
        <location evidence="1">Nucleus</location>
    </subcellularLocation>
</comment>
<evidence type="ECO:0000259" key="9">
    <source>
        <dbReference type="PROSITE" id="PS50118"/>
    </source>
</evidence>
<dbReference type="InterPro" id="IPR022097">
    <property type="entry name" value="SOX_fam"/>
</dbReference>
<keyword evidence="6 7" id="KW-0539">Nucleus</keyword>
<dbReference type="EMBL" id="JAYMGO010000009">
    <property type="protein sequence ID" value="KAL1267989.1"/>
    <property type="molecule type" value="Genomic_DNA"/>
</dbReference>
<feature type="DNA-binding region" description="HMG box" evidence="7">
    <location>
        <begin position="33"/>
        <end position="101"/>
    </location>
</feature>
<name>A0ABR3MTP5_9TELE</name>
<dbReference type="SUPFAM" id="SSF47095">
    <property type="entry name" value="HMG-box"/>
    <property type="match status" value="1"/>
</dbReference>
<dbReference type="PROSITE" id="PS50118">
    <property type="entry name" value="HMG_BOX_2"/>
    <property type="match status" value="1"/>
</dbReference>
<feature type="domain" description="HMG box" evidence="9">
    <location>
        <begin position="33"/>
        <end position="101"/>
    </location>
</feature>
<dbReference type="Proteomes" id="UP001558613">
    <property type="component" value="Unassembled WGS sequence"/>
</dbReference>
<dbReference type="PANTHER" id="PTHR10270:SF328">
    <property type="entry name" value="TRANSCRIPTION FACTOR SOX-1"/>
    <property type="match status" value="1"/>
</dbReference>
<organism evidence="10 11">
    <name type="scientific">Cirrhinus molitorella</name>
    <name type="common">mud carp</name>
    <dbReference type="NCBI Taxonomy" id="172907"/>
    <lineage>
        <taxon>Eukaryota</taxon>
        <taxon>Metazoa</taxon>
        <taxon>Chordata</taxon>
        <taxon>Craniata</taxon>
        <taxon>Vertebrata</taxon>
        <taxon>Euteleostomi</taxon>
        <taxon>Actinopterygii</taxon>
        <taxon>Neopterygii</taxon>
        <taxon>Teleostei</taxon>
        <taxon>Ostariophysi</taxon>
        <taxon>Cypriniformes</taxon>
        <taxon>Cyprinidae</taxon>
        <taxon>Labeoninae</taxon>
        <taxon>Labeonini</taxon>
        <taxon>Cirrhinus</taxon>
    </lineage>
</organism>
<keyword evidence="5" id="KW-0804">Transcription</keyword>
<keyword evidence="3 7" id="KW-0238">DNA-binding</keyword>
<gene>
    <name evidence="10" type="ORF">QQF64_033352</name>
</gene>
<evidence type="ECO:0000256" key="5">
    <source>
        <dbReference type="ARBA" id="ARBA00023163"/>
    </source>
</evidence>
<dbReference type="PANTHER" id="PTHR10270">
    <property type="entry name" value="SOX TRANSCRIPTION FACTOR"/>
    <property type="match status" value="1"/>
</dbReference>
<dbReference type="SMART" id="SM00398">
    <property type="entry name" value="HMG"/>
    <property type="match status" value="1"/>
</dbReference>
<evidence type="ECO:0000256" key="6">
    <source>
        <dbReference type="ARBA" id="ARBA00023242"/>
    </source>
</evidence>